<gene>
    <name evidence="1" type="ORF">F2Q70_00021496</name>
</gene>
<protein>
    <submittedName>
        <fullName evidence="1">Uncharacterized protein</fullName>
    </submittedName>
</protein>
<evidence type="ECO:0000313" key="1">
    <source>
        <dbReference type="EMBL" id="KAF2548830.1"/>
    </source>
</evidence>
<dbReference type="EMBL" id="QGKY02001925">
    <property type="protein sequence ID" value="KAF2548830.1"/>
    <property type="molecule type" value="Genomic_DNA"/>
</dbReference>
<proteinExistence type="predicted"/>
<sequence>MEVPSTKAVGSFDDGLRQFVGVTHELAFVFVMWSILELMSRGEVAVELLLVPFLGGPSLFG</sequence>
<dbReference type="AlphaFoldDB" id="A0A8S9GUN3"/>
<name>A0A8S9GUN3_BRACR</name>
<comment type="caution">
    <text evidence="1">The sequence shown here is derived from an EMBL/GenBank/DDBJ whole genome shotgun (WGS) entry which is preliminary data.</text>
</comment>
<reference evidence="1" key="1">
    <citation type="submission" date="2019-12" db="EMBL/GenBank/DDBJ databases">
        <title>Genome sequencing and annotation of Brassica cretica.</title>
        <authorList>
            <person name="Studholme D.J."/>
            <person name="Sarris P.F."/>
        </authorList>
    </citation>
    <scope>NUCLEOTIDE SEQUENCE</scope>
    <source>
        <strain evidence="1">PFS-102/07</strain>
        <tissue evidence="1">Leaf</tissue>
    </source>
</reference>
<accession>A0A8S9GUN3</accession>
<organism evidence="1">
    <name type="scientific">Brassica cretica</name>
    <name type="common">Mustard</name>
    <dbReference type="NCBI Taxonomy" id="69181"/>
    <lineage>
        <taxon>Eukaryota</taxon>
        <taxon>Viridiplantae</taxon>
        <taxon>Streptophyta</taxon>
        <taxon>Embryophyta</taxon>
        <taxon>Tracheophyta</taxon>
        <taxon>Spermatophyta</taxon>
        <taxon>Magnoliopsida</taxon>
        <taxon>eudicotyledons</taxon>
        <taxon>Gunneridae</taxon>
        <taxon>Pentapetalae</taxon>
        <taxon>rosids</taxon>
        <taxon>malvids</taxon>
        <taxon>Brassicales</taxon>
        <taxon>Brassicaceae</taxon>
        <taxon>Brassiceae</taxon>
        <taxon>Brassica</taxon>
    </lineage>
</organism>